<organism evidence="2 3">
    <name type="scientific">Lolium multiflorum</name>
    <name type="common">Italian ryegrass</name>
    <name type="synonym">Lolium perenne subsp. multiflorum</name>
    <dbReference type="NCBI Taxonomy" id="4521"/>
    <lineage>
        <taxon>Eukaryota</taxon>
        <taxon>Viridiplantae</taxon>
        <taxon>Streptophyta</taxon>
        <taxon>Embryophyta</taxon>
        <taxon>Tracheophyta</taxon>
        <taxon>Spermatophyta</taxon>
        <taxon>Magnoliopsida</taxon>
        <taxon>Liliopsida</taxon>
        <taxon>Poales</taxon>
        <taxon>Poaceae</taxon>
        <taxon>BOP clade</taxon>
        <taxon>Pooideae</taxon>
        <taxon>Poodae</taxon>
        <taxon>Poeae</taxon>
        <taxon>Poeae Chloroplast Group 2 (Poeae type)</taxon>
        <taxon>Loliodinae</taxon>
        <taxon>Loliinae</taxon>
        <taxon>Lolium</taxon>
    </lineage>
</organism>
<comment type="caution">
    <text evidence="2">The sequence shown here is derived from an EMBL/GenBank/DDBJ whole genome shotgun (WGS) entry which is preliminary data.</text>
</comment>
<name>A0AAD8STZ5_LOLMU</name>
<evidence type="ECO:0000313" key="2">
    <source>
        <dbReference type="EMBL" id="KAK1664306.1"/>
    </source>
</evidence>
<keyword evidence="1" id="KW-0175">Coiled coil</keyword>
<reference evidence="2" key="1">
    <citation type="submission" date="2023-07" db="EMBL/GenBank/DDBJ databases">
        <title>A chromosome-level genome assembly of Lolium multiflorum.</title>
        <authorList>
            <person name="Chen Y."/>
            <person name="Copetti D."/>
            <person name="Kolliker R."/>
            <person name="Studer B."/>
        </authorList>
    </citation>
    <scope>NUCLEOTIDE SEQUENCE</scope>
    <source>
        <strain evidence="2">02402/16</strain>
        <tissue evidence="2">Leaf</tissue>
    </source>
</reference>
<dbReference type="AlphaFoldDB" id="A0AAD8STZ5"/>
<feature type="coiled-coil region" evidence="1">
    <location>
        <begin position="2"/>
        <end position="43"/>
    </location>
</feature>
<gene>
    <name evidence="2" type="ORF">QYE76_052465</name>
</gene>
<dbReference type="Proteomes" id="UP001231189">
    <property type="component" value="Unassembled WGS sequence"/>
</dbReference>
<protein>
    <submittedName>
        <fullName evidence="2">Uncharacterized protein</fullName>
    </submittedName>
</protein>
<proteinExistence type="predicted"/>
<keyword evidence="3" id="KW-1185">Reference proteome</keyword>
<accession>A0AAD8STZ5</accession>
<sequence>MAAAACQNADSLKKELDRLKKKLKEEEKERVEAEAQRKEKEGLLLQSILALLEAANIPAGPRGKLPDNSSADALSMAIESDDLIRALLQKNKGAMSRLHAMIFPKANHEKSLEQLTDAFVVDTEVTIEDQDGQAIDLSLIKASAHKCALQLLELVSANKSTAGKARPSLSTQTQAP</sequence>
<evidence type="ECO:0000313" key="3">
    <source>
        <dbReference type="Proteomes" id="UP001231189"/>
    </source>
</evidence>
<dbReference type="EMBL" id="JAUUTY010000003">
    <property type="protein sequence ID" value="KAK1664306.1"/>
    <property type="molecule type" value="Genomic_DNA"/>
</dbReference>
<evidence type="ECO:0000256" key="1">
    <source>
        <dbReference type="SAM" id="Coils"/>
    </source>
</evidence>